<dbReference type="InterPro" id="IPR006754">
    <property type="entry name" value="Poxvirus_I3_ssDNA-bd"/>
</dbReference>
<evidence type="ECO:0000256" key="4">
    <source>
        <dbReference type="ARBA" id="ARBA00023200"/>
    </source>
</evidence>
<evidence type="ECO:0000256" key="5">
    <source>
        <dbReference type="ARBA" id="ARBA00034682"/>
    </source>
</evidence>
<evidence type="ECO:0000313" key="9">
    <source>
        <dbReference type="EMBL" id="ABI99037.1"/>
    </source>
</evidence>
<dbReference type="GO" id="GO:0030430">
    <property type="term" value="C:host cell cytoplasm"/>
    <property type="evidence" value="ECO:0007669"/>
    <property type="project" value="UniProtKB-SubCell"/>
</dbReference>
<keyword evidence="3 8" id="KW-0238">DNA-binding</keyword>
<organismHost>
    <name type="scientific">Odocoileus hemionus</name>
    <name type="common">Mule deer</name>
    <name type="synonym">Cervus hemionus</name>
    <dbReference type="NCBI Taxonomy" id="9872"/>
</organismHost>
<sequence length="272" mass="30143">MRKAVAQKPIKKETTNNEESNLNTCNGIIEFMKSISKSTEKCIENVMLSASQYPSCSSITINLVESLASKLTSTYISLEGESKIYKNKKSDCRSMDPYFLKIRLTAASPIMYQLLECIYGNIRDGKKIPASLNNISSIQDLEEKTLNKGSLYINKMNGALVEYKVPGGKSIVQSVTEELENLSKRDKQISKIIVAPIVFYRSGNSVKVTFALKKIIIARDFSATVIDIDGKSEKVSMAETCEEDIARGLGLVDIGNDECIEEDETDSSLFNV</sequence>
<protein>
    <recommendedName>
        <fullName evidence="7 8">Protein OPG079</fullName>
    </recommendedName>
</protein>
<accession>Q08FC9</accession>
<organism evidence="9 10">
    <name type="scientific">Deerpox virus (strain W-1170-84)</name>
    <name type="common">DPV</name>
    <dbReference type="NCBI Taxonomy" id="305676"/>
    <lineage>
        <taxon>Viruses</taxon>
        <taxon>Varidnaviria</taxon>
        <taxon>Bamfordvirae</taxon>
        <taxon>Nucleocytoviricota</taxon>
        <taxon>Pokkesviricetes</taxon>
        <taxon>Chitovirales</taxon>
        <taxon>Poxviridae</taxon>
        <taxon>Chordopoxvirinae</taxon>
        <taxon>Cervidpoxvirus</taxon>
        <taxon>Cervidpoxvirus muledeerpox</taxon>
        <taxon>Mule deerpox virus</taxon>
    </lineage>
</organism>
<dbReference type="GO" id="GO:0003697">
    <property type="term" value="F:single-stranded DNA binding"/>
    <property type="evidence" value="ECO:0007669"/>
    <property type="project" value="UniProtKB-UniRule"/>
</dbReference>
<gene>
    <name evidence="9" type="ORF">DpV84gp053</name>
</gene>
<dbReference type="Pfam" id="PF04661">
    <property type="entry name" value="Pox_I3"/>
    <property type="match status" value="1"/>
</dbReference>
<dbReference type="PIRSF" id="PIRSF003767">
    <property type="entry name" value="VAC_I3L"/>
    <property type="match status" value="1"/>
</dbReference>
<evidence type="ECO:0000256" key="1">
    <source>
        <dbReference type="ARBA" id="ARBA00022518"/>
    </source>
</evidence>
<keyword evidence="1" id="KW-0244">Early protein</keyword>
<name>Q08FC9_DPV84</name>
<evidence type="ECO:0000313" key="10">
    <source>
        <dbReference type="Proteomes" id="UP000162522"/>
    </source>
</evidence>
<evidence type="ECO:0000256" key="6">
    <source>
        <dbReference type="ARBA" id="ARBA00034757"/>
    </source>
</evidence>
<evidence type="ECO:0000256" key="2">
    <source>
        <dbReference type="ARBA" id="ARBA00023067"/>
    </source>
</evidence>
<evidence type="ECO:0000256" key="3">
    <source>
        <dbReference type="ARBA" id="ARBA00023125"/>
    </source>
</evidence>
<dbReference type="EMBL" id="AY689437">
    <property type="protein sequence ID" value="ABI99037.1"/>
    <property type="molecule type" value="Genomic_DNA"/>
</dbReference>
<dbReference type="Proteomes" id="UP000162522">
    <property type="component" value="Segment"/>
</dbReference>
<comment type="similarity">
    <text evidence="6 8">Belongs to the orthopoxvirus OPG079 family.</text>
</comment>
<comment type="subcellular location">
    <subcellularLocation>
        <location evidence="8">Host cytoplasm</location>
    </subcellularLocation>
    <text evidence="8">Localizes in cytoplasmic virus factories, where it is associated with viral DNA.</text>
</comment>
<reference evidence="9 10" key="1">
    <citation type="journal article" date="2005" name="J. Virol.">
        <title>Genome of deerpox virus.</title>
        <authorList>
            <person name="Afonso C.L."/>
            <person name="Delhon G."/>
            <person name="Tulman E.R."/>
            <person name="Lu Z."/>
            <person name="Zsak A."/>
            <person name="Becerra V.M."/>
            <person name="Zsak L."/>
            <person name="Kutish G.F."/>
            <person name="Rock D.L."/>
        </authorList>
    </citation>
    <scope>NUCLEOTIDE SEQUENCE [LARGE SCALE GENOMIC DNA]</scope>
    <source>
        <strain evidence="9">W-1170-84</strain>
    </source>
</reference>
<comment type="function">
    <text evidence="5">Plays an essential role in viral DNA replication. Binds to ssDNA with high affinity and localizes to cytoplasmic factories where nascent viral genomes accumulate. May disrupt loops, hairpins and other secondary structures present on ssDNA to reduce and eliminate pausing of viral DNA polymerase at specific sites during elongation.</text>
</comment>
<comment type="subunit">
    <text evidence="8">Homoomultimer. Interacts with the small subunit of ribonucleotide reductase.</text>
</comment>
<evidence type="ECO:0000256" key="7">
    <source>
        <dbReference type="ARBA" id="ARBA00034817"/>
    </source>
</evidence>
<dbReference type="GO" id="GO:0030261">
    <property type="term" value="P:chromosome condensation"/>
    <property type="evidence" value="ECO:0007669"/>
    <property type="project" value="UniProtKB-UniRule"/>
</dbReference>
<keyword evidence="2 8" id="KW-0226">DNA condensation</keyword>
<evidence type="ECO:0000256" key="8">
    <source>
        <dbReference type="PIRNR" id="PIRNR003767"/>
    </source>
</evidence>
<proteinExistence type="inferred from homology"/>
<keyword evidence="4 8" id="KW-1035">Host cytoplasm</keyword>